<dbReference type="EMBL" id="JAODOR010000011">
    <property type="protein sequence ID" value="MCT9002636.1"/>
    <property type="molecule type" value="Genomic_DNA"/>
</dbReference>
<name>A0ABT2PDQ4_9MICO</name>
<accession>A0ABT2PDQ4</accession>
<evidence type="ECO:0000313" key="1">
    <source>
        <dbReference type="EMBL" id="MCT9002636.1"/>
    </source>
</evidence>
<comment type="caution">
    <text evidence="1">The sequence shown here is derived from an EMBL/GenBank/DDBJ whole genome shotgun (WGS) entry which is preliminary data.</text>
</comment>
<keyword evidence="2" id="KW-1185">Reference proteome</keyword>
<gene>
    <name evidence="1" type="ORF">N4R40_09705</name>
</gene>
<sequence>MTMTVVTPSHAPDFPSFARLHASVVRFTDPGVRHVVAVPDADIELFRSLKSARLDVRGYSAVLPRRFVSTTALARIPRLPRGFRIAAVNLRRPWPPIRGWMLQQVVKLAVVSELDTDVAVLIDSDVIVVRPLAERAFRNDDGVVRLYRQPHGIDEARERPLRWLRTARALVGAPQPEADGPDYISAFASWDPALVRACVERVAAQTRSDWRDVIGSRLDFSEFLLYGTYVMTLADPSRRQNVSADSLCHSHWDPVPLDRAAATRFADEIGPRDLAVHVQSNSGTGETIRDYISDRVSQVT</sequence>
<dbReference type="Pfam" id="PF20102">
    <property type="entry name" value="DUF6492"/>
    <property type="match status" value="1"/>
</dbReference>
<organism evidence="1 2">
    <name type="scientific">Microbacterium memoriense</name>
    <dbReference type="NCBI Taxonomy" id="2978350"/>
    <lineage>
        <taxon>Bacteria</taxon>
        <taxon>Bacillati</taxon>
        <taxon>Actinomycetota</taxon>
        <taxon>Actinomycetes</taxon>
        <taxon>Micrococcales</taxon>
        <taxon>Microbacteriaceae</taxon>
        <taxon>Microbacterium</taxon>
    </lineage>
</organism>
<dbReference type="Proteomes" id="UP001300496">
    <property type="component" value="Unassembled WGS sequence"/>
</dbReference>
<proteinExistence type="predicted"/>
<protein>
    <submittedName>
        <fullName evidence="1">DUF6492 family protein</fullName>
    </submittedName>
</protein>
<dbReference type="InterPro" id="IPR045499">
    <property type="entry name" value="DUF6492"/>
</dbReference>
<dbReference type="RefSeq" id="WP_261607175.1">
    <property type="nucleotide sequence ID" value="NZ_JAODOR010000011.1"/>
</dbReference>
<reference evidence="1 2" key="1">
    <citation type="journal article" date="2024" name="Int. J. Syst. Evol. Microbiol.">
        <title>Microbacterium memoriense sp. nov., a member of the Actinomycetota from marine beach sediment of the north coast of Portugal.</title>
        <authorList>
            <person name="Santos J.D.N.D."/>
            <person name="Klimek D."/>
            <person name="Calusinska M."/>
            <person name="Lobo-da-Cunha A."/>
            <person name="Catita J."/>
            <person name="Goncalves H."/>
            <person name="Gonzalez I."/>
            <person name="Lage O.M."/>
        </authorList>
    </citation>
    <scope>NUCLEOTIDE SEQUENCE [LARGE SCALE GENOMIC DNA]</scope>
    <source>
        <strain evidence="1 2">PMIC_1C1B</strain>
    </source>
</reference>
<evidence type="ECO:0000313" key="2">
    <source>
        <dbReference type="Proteomes" id="UP001300496"/>
    </source>
</evidence>